<organism evidence="1 2">
    <name type="scientific">Dioscorea alata</name>
    <name type="common">Purple yam</name>
    <dbReference type="NCBI Taxonomy" id="55571"/>
    <lineage>
        <taxon>Eukaryota</taxon>
        <taxon>Viridiplantae</taxon>
        <taxon>Streptophyta</taxon>
        <taxon>Embryophyta</taxon>
        <taxon>Tracheophyta</taxon>
        <taxon>Spermatophyta</taxon>
        <taxon>Magnoliopsida</taxon>
        <taxon>Liliopsida</taxon>
        <taxon>Dioscoreales</taxon>
        <taxon>Dioscoreaceae</taxon>
        <taxon>Dioscorea</taxon>
    </lineage>
</organism>
<proteinExistence type="predicted"/>
<comment type="caution">
    <text evidence="1">The sequence shown here is derived from an EMBL/GenBank/DDBJ whole genome shotgun (WGS) entry which is preliminary data.</text>
</comment>
<evidence type="ECO:0000313" key="2">
    <source>
        <dbReference type="Proteomes" id="UP000827976"/>
    </source>
</evidence>
<gene>
    <name evidence="1" type="ORF">IHE45_05G062000</name>
</gene>
<evidence type="ECO:0000313" key="1">
    <source>
        <dbReference type="EMBL" id="KAH7681493.1"/>
    </source>
</evidence>
<name>A0ACB7W240_DIOAL</name>
<reference evidence="2" key="1">
    <citation type="journal article" date="2022" name="Nat. Commun.">
        <title>Chromosome evolution and the genetic basis of agronomically important traits in greater yam.</title>
        <authorList>
            <person name="Bredeson J.V."/>
            <person name="Lyons J.B."/>
            <person name="Oniyinde I.O."/>
            <person name="Okereke N.R."/>
            <person name="Kolade O."/>
            <person name="Nnabue I."/>
            <person name="Nwadili C.O."/>
            <person name="Hribova E."/>
            <person name="Parker M."/>
            <person name="Nwogha J."/>
            <person name="Shu S."/>
            <person name="Carlson J."/>
            <person name="Kariba R."/>
            <person name="Muthemba S."/>
            <person name="Knop K."/>
            <person name="Barton G.J."/>
            <person name="Sherwood A.V."/>
            <person name="Lopez-Montes A."/>
            <person name="Asiedu R."/>
            <person name="Jamnadass R."/>
            <person name="Muchugi A."/>
            <person name="Goodstein D."/>
            <person name="Egesi C.N."/>
            <person name="Featherston J."/>
            <person name="Asfaw A."/>
            <person name="Simpson G.G."/>
            <person name="Dolezel J."/>
            <person name="Hendre P.S."/>
            <person name="Van Deynze A."/>
            <person name="Kumar P.L."/>
            <person name="Obidiegwu J.E."/>
            <person name="Bhattacharjee R."/>
            <person name="Rokhsar D.S."/>
        </authorList>
    </citation>
    <scope>NUCLEOTIDE SEQUENCE [LARGE SCALE GENOMIC DNA]</scope>
    <source>
        <strain evidence="2">cv. TDa95/00328</strain>
    </source>
</reference>
<dbReference type="EMBL" id="CM037015">
    <property type="protein sequence ID" value="KAH7681493.1"/>
    <property type="molecule type" value="Genomic_DNA"/>
</dbReference>
<protein>
    <submittedName>
        <fullName evidence="1">TPX2 C-terminal protein</fullName>
    </submittedName>
</protein>
<sequence>MGDSSCLPMPGVDCEREVSIALAFGGSVSFGRFMSESLDWGRWSSFRHNRHLEEVERYARPGSVAQKKAFFEAHYKKMAALKKAGSLEESVDVISDNQEESVDMTAGSTDEVTGNKCEELKVMPNDERPNLADENGGLEGDHEVDENQSPEEKEDFSFTESAPVIQSSCGVEDIGNQISESAISPLKWYGLFFQEIFVANRVSLGDSADKKPRISVLKSPNPGSKPFRFATCVASKLSPSSVKHSPASKDCAKENKFTPTNYGARCSSEKIRSNAKSIHRSMNVSECPRGSVAKHFSTKAPSILEKVQQFEATSNSSKASNHRLCPYRKSAQPSGHNVSKLSPVTQDSARARTPLVKTYSGRRKVDMELQNLTSNCSKLLSIGGTRSRMQATSSSASCKADERAEKPCKEAFSSLANKFCTKEVKKIQIQRKTTEKTESRVAKLRQSFCSRVTPMIDFSQNFEPLKNERKKIPLTQPRSPKLGRRNRSALSPGSNSLMPLTPTITDGLIHCAGKSSHTPRRPASSRVNKRN</sequence>
<keyword evidence="2" id="KW-1185">Reference proteome</keyword>
<dbReference type="Proteomes" id="UP000827976">
    <property type="component" value="Chromosome 5"/>
</dbReference>
<accession>A0ACB7W240</accession>